<dbReference type="PANTHER" id="PTHR43685:SF11">
    <property type="entry name" value="GLYCOSYLTRANSFERASE TAGX-RELATED"/>
    <property type="match status" value="1"/>
</dbReference>
<dbReference type="InterPro" id="IPR029044">
    <property type="entry name" value="Nucleotide-diphossugar_trans"/>
</dbReference>
<reference evidence="2 3" key="1">
    <citation type="submission" date="2023-12" db="EMBL/GenBank/DDBJ databases">
        <title>Gut-associated functions are favored during microbiome assembly across C. elegans life.</title>
        <authorList>
            <person name="Zimmermann J."/>
        </authorList>
    </citation>
    <scope>NUCLEOTIDE SEQUENCE [LARGE SCALE GENOMIC DNA]</scope>
    <source>
        <strain evidence="2 3">MYb71</strain>
    </source>
</reference>
<dbReference type="InterPro" id="IPR001173">
    <property type="entry name" value="Glyco_trans_2-like"/>
</dbReference>
<evidence type="ECO:0000313" key="3">
    <source>
        <dbReference type="Proteomes" id="UP001375812"/>
    </source>
</evidence>
<evidence type="ECO:0000259" key="1">
    <source>
        <dbReference type="Pfam" id="PF00535"/>
    </source>
</evidence>
<dbReference type="EMBL" id="JBBGZH010000002">
    <property type="protein sequence ID" value="MEJ5022224.1"/>
    <property type="molecule type" value="Genomic_DNA"/>
</dbReference>
<dbReference type="CDD" id="cd00761">
    <property type="entry name" value="Glyco_tranf_GTA_type"/>
    <property type="match status" value="1"/>
</dbReference>
<dbReference type="InterPro" id="IPR050834">
    <property type="entry name" value="Glycosyltransf_2"/>
</dbReference>
<gene>
    <name evidence="2" type="ORF">WH297_21135</name>
</gene>
<sequence length="323" mass="35695">MNECKLEPPTIDVAIPNFNYGRYLSACANSVLQQSGVNVRLLIIDNASTDNSVAVARGLAASDSRVELLLRPKNLGPHASFNEAIDWAASDYFLILCSDDLLAQGALERATKVLSHHADIHLAHGATGRIKAEDSAPRLTASGLVSNEWRISSGEEFIEFACRHAFNPITGPTAVVRTAIQKEVGYYRTSLSHTDDLEMWLRIATRGSIASTSQTQAFARSHPQNQSAMVNGILSWNREFEAGFRSFFDHEGACLPHRHRLFAMVQDCLTKRAYWSAISNLARRPKVAGSLMAFALKREPLLAVIPPFDYLLKRSAWRSARGD</sequence>
<dbReference type="PANTHER" id="PTHR43685">
    <property type="entry name" value="GLYCOSYLTRANSFERASE"/>
    <property type="match status" value="1"/>
</dbReference>
<keyword evidence="2" id="KW-0808">Transferase</keyword>
<dbReference type="Pfam" id="PF00535">
    <property type="entry name" value="Glycos_transf_2"/>
    <property type="match status" value="1"/>
</dbReference>
<proteinExistence type="predicted"/>
<keyword evidence="2" id="KW-0328">Glycosyltransferase</keyword>
<dbReference type="EC" id="2.4.-.-" evidence="2"/>
<protein>
    <submittedName>
        <fullName evidence="2">Glycosyltransferase family A protein</fullName>
        <ecNumber evidence="2">2.4.-.-</ecNumber>
    </submittedName>
</protein>
<dbReference type="GO" id="GO:0016757">
    <property type="term" value="F:glycosyltransferase activity"/>
    <property type="evidence" value="ECO:0007669"/>
    <property type="project" value="UniProtKB-KW"/>
</dbReference>
<evidence type="ECO:0000313" key="2">
    <source>
        <dbReference type="EMBL" id="MEJ5022224.1"/>
    </source>
</evidence>
<feature type="domain" description="Glycosyltransferase 2-like" evidence="1">
    <location>
        <begin position="13"/>
        <end position="120"/>
    </location>
</feature>
<organism evidence="2 3">
    <name type="scientific">Ochrobactrum vermis</name>
    <dbReference type="NCBI Taxonomy" id="1827297"/>
    <lineage>
        <taxon>Bacteria</taxon>
        <taxon>Pseudomonadati</taxon>
        <taxon>Pseudomonadota</taxon>
        <taxon>Alphaproteobacteria</taxon>
        <taxon>Hyphomicrobiales</taxon>
        <taxon>Brucellaceae</taxon>
        <taxon>Brucella/Ochrobactrum group</taxon>
        <taxon>Ochrobactrum</taxon>
    </lineage>
</organism>
<name>A0ABU8PKP5_9HYPH</name>
<comment type="caution">
    <text evidence="2">The sequence shown here is derived from an EMBL/GenBank/DDBJ whole genome shotgun (WGS) entry which is preliminary data.</text>
</comment>
<dbReference type="Gene3D" id="3.90.550.10">
    <property type="entry name" value="Spore Coat Polysaccharide Biosynthesis Protein SpsA, Chain A"/>
    <property type="match status" value="1"/>
</dbReference>
<dbReference type="RefSeq" id="WP_105544581.1">
    <property type="nucleotide sequence ID" value="NZ_JBBGZH010000002.1"/>
</dbReference>
<accession>A0ABU8PKP5</accession>
<keyword evidence="3" id="KW-1185">Reference proteome</keyword>
<dbReference type="SUPFAM" id="SSF53448">
    <property type="entry name" value="Nucleotide-diphospho-sugar transferases"/>
    <property type="match status" value="1"/>
</dbReference>
<dbReference type="Proteomes" id="UP001375812">
    <property type="component" value="Unassembled WGS sequence"/>
</dbReference>